<evidence type="ECO:0000259" key="1">
    <source>
        <dbReference type="PROSITE" id="PS50943"/>
    </source>
</evidence>
<protein>
    <submittedName>
        <fullName evidence="2">Helix-turn-helix domain-containing protein</fullName>
    </submittedName>
</protein>
<dbReference type="Pfam" id="PF01381">
    <property type="entry name" value="HTH_3"/>
    <property type="match status" value="1"/>
</dbReference>
<gene>
    <name evidence="2" type="ORF">GKE97_02765</name>
</gene>
<dbReference type="PROSITE" id="PS50943">
    <property type="entry name" value="HTH_CROC1"/>
    <property type="match status" value="1"/>
</dbReference>
<dbReference type="InterPro" id="IPR010982">
    <property type="entry name" value="Lambda_DNA-bd_dom_sf"/>
</dbReference>
<proteinExistence type="predicted"/>
<dbReference type="EMBL" id="WKPR01000003">
    <property type="protein sequence ID" value="MSB18436.1"/>
    <property type="molecule type" value="Genomic_DNA"/>
</dbReference>
<dbReference type="CDD" id="cd00093">
    <property type="entry name" value="HTH_XRE"/>
    <property type="match status" value="1"/>
</dbReference>
<dbReference type="Proteomes" id="UP000434475">
    <property type="component" value="Unassembled WGS sequence"/>
</dbReference>
<evidence type="ECO:0000313" key="3">
    <source>
        <dbReference type="Proteomes" id="UP000434475"/>
    </source>
</evidence>
<dbReference type="SMART" id="SM00530">
    <property type="entry name" value="HTH_XRE"/>
    <property type="match status" value="1"/>
</dbReference>
<dbReference type="SUPFAM" id="SSF47413">
    <property type="entry name" value="lambda repressor-like DNA-binding domains"/>
    <property type="match status" value="1"/>
</dbReference>
<evidence type="ECO:0000313" key="2">
    <source>
        <dbReference type="EMBL" id="MSB18436.1"/>
    </source>
</evidence>
<sequence length="92" mass="10295">MRLYTPDGKKCNICGERIRQWRTSHGLTQEELAIKMQLHGLHLGQMAISRIETGKRVVTDFELKLFSSVLGLSMDDLTAGDPSPASSDPPRR</sequence>
<dbReference type="GO" id="GO:0003677">
    <property type="term" value="F:DNA binding"/>
    <property type="evidence" value="ECO:0007669"/>
    <property type="project" value="InterPro"/>
</dbReference>
<feature type="domain" description="HTH cro/C1-type" evidence="1">
    <location>
        <begin position="18"/>
        <end position="77"/>
    </location>
</feature>
<name>A0A6I2QZP5_FLAPL</name>
<accession>A0A6I2QZP5</accession>
<organism evidence="2 3">
    <name type="scientific">Flavonifractor plautii</name>
    <name type="common">Fusobacterium plautii</name>
    <dbReference type="NCBI Taxonomy" id="292800"/>
    <lineage>
        <taxon>Bacteria</taxon>
        <taxon>Bacillati</taxon>
        <taxon>Bacillota</taxon>
        <taxon>Clostridia</taxon>
        <taxon>Eubacteriales</taxon>
        <taxon>Oscillospiraceae</taxon>
        <taxon>Flavonifractor</taxon>
    </lineage>
</organism>
<comment type="caution">
    <text evidence="2">The sequence shown here is derived from an EMBL/GenBank/DDBJ whole genome shotgun (WGS) entry which is preliminary data.</text>
</comment>
<dbReference type="AlphaFoldDB" id="A0A6I2QZP5"/>
<dbReference type="Gene3D" id="1.10.260.40">
    <property type="entry name" value="lambda repressor-like DNA-binding domains"/>
    <property type="match status" value="1"/>
</dbReference>
<dbReference type="InterPro" id="IPR001387">
    <property type="entry name" value="Cro/C1-type_HTH"/>
</dbReference>
<reference evidence="2 3" key="1">
    <citation type="journal article" date="2019" name="Nat. Med.">
        <title>A library of human gut bacterial isolates paired with longitudinal multiomics data enables mechanistic microbiome research.</title>
        <authorList>
            <person name="Poyet M."/>
            <person name="Groussin M."/>
            <person name="Gibbons S.M."/>
            <person name="Avila-Pacheco J."/>
            <person name="Jiang X."/>
            <person name="Kearney S.M."/>
            <person name="Perrotta A.R."/>
            <person name="Berdy B."/>
            <person name="Zhao S."/>
            <person name="Lieberman T.D."/>
            <person name="Swanson P.K."/>
            <person name="Smith M."/>
            <person name="Roesemann S."/>
            <person name="Alexander J.E."/>
            <person name="Rich S.A."/>
            <person name="Livny J."/>
            <person name="Vlamakis H."/>
            <person name="Clish C."/>
            <person name="Bullock K."/>
            <person name="Deik A."/>
            <person name="Scott J."/>
            <person name="Pierce K.A."/>
            <person name="Xavier R.J."/>
            <person name="Alm E.J."/>
        </authorList>
    </citation>
    <scope>NUCLEOTIDE SEQUENCE [LARGE SCALE GENOMIC DNA]</scope>
    <source>
        <strain evidence="2 3">BIOML-A2</strain>
    </source>
</reference>
<dbReference type="RefSeq" id="WP_347564061.1">
    <property type="nucleotide sequence ID" value="NZ_WKPR01000003.1"/>
</dbReference>